<feature type="transmembrane region" description="Helical" evidence="8">
    <location>
        <begin position="337"/>
        <end position="358"/>
    </location>
</feature>
<feature type="transmembrane region" description="Helical" evidence="8">
    <location>
        <begin position="305"/>
        <end position="325"/>
    </location>
</feature>
<comment type="caution">
    <text evidence="9">The sequence shown here is derived from an EMBL/GenBank/DDBJ whole genome shotgun (WGS) entry which is preliminary data.</text>
</comment>
<evidence type="ECO:0000256" key="6">
    <source>
        <dbReference type="ARBA" id="ARBA00022989"/>
    </source>
</evidence>
<feature type="transmembrane region" description="Helical" evidence="8">
    <location>
        <begin position="218"/>
        <end position="237"/>
    </location>
</feature>
<feature type="transmembrane region" description="Helical" evidence="8">
    <location>
        <begin position="82"/>
        <end position="115"/>
    </location>
</feature>
<gene>
    <name evidence="9" type="ORF">UV07_C0001G0009</name>
</gene>
<keyword evidence="6 8" id="KW-1133">Transmembrane helix</keyword>
<dbReference type="InterPro" id="IPR018650">
    <property type="entry name" value="STSV1_Orf64"/>
</dbReference>
<feature type="transmembrane region" description="Helical" evidence="8">
    <location>
        <begin position="127"/>
        <end position="147"/>
    </location>
</feature>
<dbReference type="EMBL" id="LCDB01000001">
    <property type="protein sequence ID" value="KKS44889.1"/>
    <property type="molecule type" value="Genomic_DNA"/>
</dbReference>
<name>A0A0G0Z8E9_9BACT</name>
<evidence type="ECO:0000313" key="10">
    <source>
        <dbReference type="Proteomes" id="UP000033986"/>
    </source>
</evidence>
<keyword evidence="2" id="KW-1003">Cell membrane</keyword>
<dbReference type="GO" id="GO:0016763">
    <property type="term" value="F:pentosyltransferase activity"/>
    <property type="evidence" value="ECO:0007669"/>
    <property type="project" value="TreeGrafter"/>
</dbReference>
<keyword evidence="5 8" id="KW-0812">Transmembrane</keyword>
<evidence type="ECO:0000256" key="2">
    <source>
        <dbReference type="ARBA" id="ARBA00022475"/>
    </source>
</evidence>
<reference evidence="9 10" key="1">
    <citation type="journal article" date="2015" name="Nature">
        <title>rRNA introns, odd ribosomes, and small enigmatic genomes across a large radiation of phyla.</title>
        <authorList>
            <person name="Brown C.T."/>
            <person name="Hug L.A."/>
            <person name="Thomas B.C."/>
            <person name="Sharon I."/>
            <person name="Castelle C.J."/>
            <person name="Singh A."/>
            <person name="Wilkins M.J."/>
            <person name="Williams K.H."/>
            <person name="Banfield J.F."/>
        </authorList>
    </citation>
    <scope>NUCLEOTIDE SEQUENCE [LARGE SCALE GENOMIC DNA]</scope>
</reference>
<dbReference type="InterPro" id="IPR050297">
    <property type="entry name" value="LipidA_mod_glycosyltrf_83"/>
</dbReference>
<dbReference type="PANTHER" id="PTHR33908">
    <property type="entry name" value="MANNOSYLTRANSFERASE YKCB-RELATED"/>
    <property type="match status" value="1"/>
</dbReference>
<keyword evidence="7 8" id="KW-0472">Membrane</keyword>
<feature type="transmembrane region" description="Helical" evidence="8">
    <location>
        <begin position="12"/>
        <end position="31"/>
    </location>
</feature>
<organism evidence="9 10">
    <name type="scientific">Candidatus Azambacteria bacterium GW2011_GWB1_42_17</name>
    <dbReference type="NCBI Taxonomy" id="1618615"/>
    <lineage>
        <taxon>Bacteria</taxon>
        <taxon>Candidatus Azamiibacteriota</taxon>
    </lineage>
</organism>
<feature type="transmembrane region" description="Helical" evidence="8">
    <location>
        <begin position="370"/>
        <end position="388"/>
    </location>
</feature>
<comment type="subcellular location">
    <subcellularLocation>
        <location evidence="1">Cell membrane</location>
        <topology evidence="1">Multi-pass membrane protein</topology>
    </subcellularLocation>
</comment>
<keyword evidence="4" id="KW-0808">Transferase</keyword>
<sequence length="419" mass="48103">MTENKKVFFKWWLAAALLYLIFAGVITYFYGTGFLMPLGDDTGHHIRLAKNLIDYGVFSLDGLDSKHSTIPLRPTNFLTPGYAFWLAFIYIIFKSFTPAIFIGVLIFALSVPLTYFLAEKIINNKKIAFWATLIFMFEPLSIYHSGLLFTEQLFVPIFLVAVYFFIAHLRRDNKKFLAASLLLFSVSVLIRPIIFYFLPVLILINIFKEAKTSWCKALIMGIVLAVLAYSVAGVWVIRNKIILNTWQISSNQGAILVSHYGLVARKLEKSSFDLPSFAYESNNFLTEYNNNLGKAALKELAKNKLAYLEVKFSYLPVFFLTNGYNNLFSRLTGRSENFVFLIGVLIWVVISLLGLIGLWRLFMSDRKTQVIFAVFLILYFALIASPIVTSRYRLPLNPFIFIFAVSGFYFLRDKIKQWI</sequence>
<dbReference type="Pfam" id="PF09852">
    <property type="entry name" value="DUF2079"/>
    <property type="match status" value="1"/>
</dbReference>
<evidence type="ECO:0000256" key="5">
    <source>
        <dbReference type="ARBA" id="ARBA00022692"/>
    </source>
</evidence>
<dbReference type="GO" id="GO:0005886">
    <property type="term" value="C:plasma membrane"/>
    <property type="evidence" value="ECO:0007669"/>
    <property type="project" value="UniProtKB-SubCell"/>
</dbReference>
<evidence type="ECO:0000256" key="7">
    <source>
        <dbReference type="ARBA" id="ARBA00023136"/>
    </source>
</evidence>
<feature type="transmembrane region" description="Helical" evidence="8">
    <location>
        <begin position="153"/>
        <end position="169"/>
    </location>
</feature>
<proteinExistence type="predicted"/>
<evidence type="ECO:0000256" key="8">
    <source>
        <dbReference type="SAM" id="Phobius"/>
    </source>
</evidence>
<evidence type="ECO:0000256" key="4">
    <source>
        <dbReference type="ARBA" id="ARBA00022679"/>
    </source>
</evidence>
<feature type="transmembrane region" description="Helical" evidence="8">
    <location>
        <begin position="394"/>
        <end position="411"/>
    </location>
</feature>
<evidence type="ECO:0000256" key="1">
    <source>
        <dbReference type="ARBA" id="ARBA00004651"/>
    </source>
</evidence>
<feature type="transmembrane region" description="Helical" evidence="8">
    <location>
        <begin position="181"/>
        <end position="206"/>
    </location>
</feature>
<accession>A0A0G0Z8E9</accession>
<evidence type="ECO:0000256" key="3">
    <source>
        <dbReference type="ARBA" id="ARBA00022676"/>
    </source>
</evidence>
<dbReference type="GO" id="GO:0009103">
    <property type="term" value="P:lipopolysaccharide biosynthetic process"/>
    <property type="evidence" value="ECO:0007669"/>
    <property type="project" value="UniProtKB-ARBA"/>
</dbReference>
<protein>
    <submittedName>
        <fullName evidence="9">Uncharacterized protein</fullName>
    </submittedName>
</protein>
<evidence type="ECO:0000313" key="9">
    <source>
        <dbReference type="EMBL" id="KKS44889.1"/>
    </source>
</evidence>
<dbReference type="AlphaFoldDB" id="A0A0G0Z8E9"/>
<dbReference type="PANTHER" id="PTHR33908:SF11">
    <property type="entry name" value="MEMBRANE PROTEIN"/>
    <property type="match status" value="1"/>
</dbReference>
<dbReference type="Proteomes" id="UP000033986">
    <property type="component" value="Unassembled WGS sequence"/>
</dbReference>
<keyword evidence="3" id="KW-0328">Glycosyltransferase</keyword>